<comment type="caution">
    <text evidence="1">The sequence shown here is derived from an EMBL/GenBank/DDBJ whole genome shotgun (WGS) entry which is preliminary data.</text>
</comment>
<gene>
    <name evidence="1" type="ORF">SPF06_07915</name>
</gene>
<organism evidence="1 2">
    <name type="scientific">Sinomonas terricola</name>
    <dbReference type="NCBI Taxonomy" id="3110330"/>
    <lineage>
        <taxon>Bacteria</taxon>
        <taxon>Bacillati</taxon>
        <taxon>Actinomycetota</taxon>
        <taxon>Actinomycetes</taxon>
        <taxon>Micrococcales</taxon>
        <taxon>Micrococcaceae</taxon>
        <taxon>Sinomonas</taxon>
    </lineage>
</organism>
<name>A0ABU5T4Q2_9MICC</name>
<evidence type="ECO:0000313" key="1">
    <source>
        <dbReference type="EMBL" id="MEA5454642.1"/>
    </source>
</evidence>
<proteinExistence type="predicted"/>
<dbReference type="RefSeq" id="WP_323278482.1">
    <property type="nucleotide sequence ID" value="NZ_JAYGGQ010000004.1"/>
</dbReference>
<reference evidence="1 2" key="1">
    <citation type="submission" date="2023-12" db="EMBL/GenBank/DDBJ databases">
        <title>Sinomonas terricola sp. nov, isolated from litchi orchard soil in Guangdong, PR China.</title>
        <authorList>
            <person name="Jiaxin W."/>
            <person name="Yang Z."/>
            <person name="Honghui Z."/>
        </authorList>
    </citation>
    <scope>NUCLEOTIDE SEQUENCE [LARGE SCALE GENOMIC DNA]</scope>
    <source>
        <strain evidence="1 2">JGH33</strain>
    </source>
</reference>
<keyword evidence="2" id="KW-1185">Reference proteome</keyword>
<sequence length="333" mass="35559">MGKAARLKRSRTYKGPDGSDRFIPGFTTRRAEALRGHCAEAVRALGYRAWDRGSHIVVTGGPFTAPGAILGFSTISREAARVPEDQWGPLAAEVIGRLIASALAAPPHLDRTQLREGLFPRFSAPGRIPEELLAEDYTYARRVAGMPLLVAVRHDQASAFLADIHLAKAGGVEEAWSAAEANLVAAGLGDPAIYAAPNGSSVIVFESEHPRQAAWLAYPERLVETLGLDVGPLGALFCVPAHRLLGIQPVREDTTSKEVERMLQLAGILGEGEVAPLSRELFWWRPGEEVLTAQAAGLDQERLGLPPDVGEALKAAGSVGTRGVNPIFDTMDG</sequence>
<protein>
    <submittedName>
        <fullName evidence="1">Uncharacterized protein</fullName>
    </submittedName>
</protein>
<dbReference type="Proteomes" id="UP001304769">
    <property type="component" value="Unassembled WGS sequence"/>
</dbReference>
<accession>A0ABU5T4Q2</accession>
<evidence type="ECO:0000313" key="2">
    <source>
        <dbReference type="Proteomes" id="UP001304769"/>
    </source>
</evidence>
<dbReference type="EMBL" id="JAYGGQ010000004">
    <property type="protein sequence ID" value="MEA5454642.1"/>
    <property type="molecule type" value="Genomic_DNA"/>
</dbReference>